<proteinExistence type="predicted"/>
<comment type="caution">
    <text evidence="1">The sequence shown here is derived from an EMBL/GenBank/DDBJ whole genome shotgun (WGS) entry which is preliminary data.</text>
</comment>
<evidence type="ECO:0000313" key="2">
    <source>
        <dbReference type="Proteomes" id="UP000734854"/>
    </source>
</evidence>
<gene>
    <name evidence="1" type="ORF">ZIOFF_036595</name>
</gene>
<evidence type="ECO:0000313" key="1">
    <source>
        <dbReference type="EMBL" id="KAG6504264.1"/>
    </source>
</evidence>
<accession>A0A8J5L2H1</accession>
<keyword evidence="2" id="KW-1185">Reference proteome</keyword>
<name>A0A8J5L2H1_ZINOF</name>
<dbReference type="AlphaFoldDB" id="A0A8J5L2H1"/>
<sequence length="78" mass="8225">MASDTVAPSSYSSSTSIDSVLSFLELAIVRQRKCSPEAVHKEGFCLIGVKGGISLANSSFFSGFNPPFGQSLDLPLQV</sequence>
<organism evidence="1 2">
    <name type="scientific">Zingiber officinale</name>
    <name type="common">Ginger</name>
    <name type="synonym">Amomum zingiber</name>
    <dbReference type="NCBI Taxonomy" id="94328"/>
    <lineage>
        <taxon>Eukaryota</taxon>
        <taxon>Viridiplantae</taxon>
        <taxon>Streptophyta</taxon>
        <taxon>Embryophyta</taxon>
        <taxon>Tracheophyta</taxon>
        <taxon>Spermatophyta</taxon>
        <taxon>Magnoliopsida</taxon>
        <taxon>Liliopsida</taxon>
        <taxon>Zingiberales</taxon>
        <taxon>Zingiberaceae</taxon>
        <taxon>Zingiber</taxon>
    </lineage>
</organism>
<dbReference type="Proteomes" id="UP000734854">
    <property type="component" value="Unassembled WGS sequence"/>
</dbReference>
<protein>
    <submittedName>
        <fullName evidence="1">Uncharacterized protein</fullName>
    </submittedName>
</protein>
<reference evidence="1 2" key="1">
    <citation type="submission" date="2020-08" db="EMBL/GenBank/DDBJ databases">
        <title>Plant Genome Project.</title>
        <authorList>
            <person name="Zhang R.-G."/>
        </authorList>
    </citation>
    <scope>NUCLEOTIDE SEQUENCE [LARGE SCALE GENOMIC DNA]</scope>
    <source>
        <tissue evidence="1">Rhizome</tissue>
    </source>
</reference>
<dbReference type="EMBL" id="JACMSC010000010">
    <property type="protein sequence ID" value="KAG6504264.1"/>
    <property type="molecule type" value="Genomic_DNA"/>
</dbReference>